<evidence type="ECO:0000256" key="1">
    <source>
        <dbReference type="SAM" id="Phobius"/>
    </source>
</evidence>
<keyword evidence="1" id="KW-1133">Transmembrane helix</keyword>
<evidence type="ECO:0008006" key="4">
    <source>
        <dbReference type="Google" id="ProtNLM"/>
    </source>
</evidence>
<comment type="caution">
    <text evidence="2">The sequence shown here is derived from an EMBL/GenBank/DDBJ whole genome shotgun (WGS) entry which is preliminary data.</text>
</comment>
<name>A0ABS2ZMB5_9BACL</name>
<organism evidence="2 3">
    <name type="scientific">Fictibacillus nanhaiensis</name>
    <dbReference type="NCBI Taxonomy" id="742169"/>
    <lineage>
        <taxon>Bacteria</taxon>
        <taxon>Bacillati</taxon>
        <taxon>Bacillota</taxon>
        <taxon>Bacilli</taxon>
        <taxon>Bacillales</taxon>
        <taxon>Fictibacillaceae</taxon>
        <taxon>Fictibacillus</taxon>
    </lineage>
</organism>
<evidence type="ECO:0000313" key="3">
    <source>
        <dbReference type="Proteomes" id="UP001296923"/>
    </source>
</evidence>
<evidence type="ECO:0000313" key="2">
    <source>
        <dbReference type="EMBL" id="MBN3554019.1"/>
    </source>
</evidence>
<proteinExistence type="predicted"/>
<protein>
    <recommendedName>
        <fullName evidence="4">Lipoprotein</fullName>
    </recommendedName>
</protein>
<gene>
    <name evidence="2" type="ORF">JYA63_07080</name>
</gene>
<keyword evidence="1" id="KW-0472">Membrane</keyword>
<accession>A0ABS2ZMB5</accession>
<dbReference type="RefSeq" id="WP_205725080.1">
    <property type="nucleotide sequence ID" value="NZ_JAFHKR010000038.1"/>
</dbReference>
<dbReference type="EMBL" id="JAFHKR010000038">
    <property type="protein sequence ID" value="MBN3554019.1"/>
    <property type="molecule type" value="Genomic_DNA"/>
</dbReference>
<feature type="transmembrane region" description="Helical" evidence="1">
    <location>
        <begin position="12"/>
        <end position="30"/>
    </location>
</feature>
<dbReference type="Proteomes" id="UP001296923">
    <property type="component" value="Unassembled WGS sequence"/>
</dbReference>
<keyword evidence="1" id="KW-0812">Transmembrane</keyword>
<sequence length="409" mass="46709">MQEGKINKMKRLVYGFCYMIAILILCVGCNDKEDTLPSSQKQDTEIKADKPTSIDTLVKEEMSSTQKDTIKSVTRVKDWNLNEISNTSFKLNNTSCKMDSLVAPAYADANKIIFLSYGENNDVIYEFSTLTNQCKEIYKSKGIGNLVGNEGFLFWTEYDTKQLSNVEWSIKGLDLLENKVTNIATGGSYKDTPTPTMKLGYQSINWIEYEIQGEKVISKVKNYNYKKREVTTLSEALLNESEERKGEYYILQEGINTEEQILLYKSVFKNGNKEFTIDIQKNGEPIQNLLTQNGVLDFISNNKYFVYTGEGHLTYKEILNPASKSVFETGNKLTTDTPIFVGKHSLVFRYAMNELYLINMKENKSYSLTGYTSLVSKPVYTNGFLAYGIKTGEQEKEEITFYLLKIDEK</sequence>
<reference evidence="2 3" key="1">
    <citation type="submission" date="2021-01" db="EMBL/GenBank/DDBJ databases">
        <title>Genome Sequencing of Type Strains.</title>
        <authorList>
            <person name="Lemaire J.F."/>
            <person name="Inderbitzin P."/>
            <person name="Collins S.B."/>
            <person name="Wespe N."/>
            <person name="Knight-Connoni V."/>
        </authorList>
    </citation>
    <scope>NUCLEOTIDE SEQUENCE [LARGE SCALE GENOMIC DNA]</scope>
    <source>
        <strain evidence="2 3">DSM 23009</strain>
    </source>
</reference>
<keyword evidence="3" id="KW-1185">Reference proteome</keyword>